<comment type="caution">
    <text evidence="6">The sequence shown here is derived from an EMBL/GenBank/DDBJ whole genome shotgun (WGS) entry which is preliminary data.</text>
</comment>
<keyword evidence="3" id="KW-1133">Transmembrane helix</keyword>
<accession>A0ABD1MFN2</accession>
<gene>
    <name evidence="6" type="ORF">Fmac_015774</name>
</gene>
<dbReference type="InterPro" id="IPR007203">
    <property type="entry name" value="ORMDL"/>
</dbReference>
<dbReference type="GO" id="GO:0016020">
    <property type="term" value="C:membrane"/>
    <property type="evidence" value="ECO:0007669"/>
    <property type="project" value="UniProtKB-SubCell"/>
</dbReference>
<dbReference type="AlphaFoldDB" id="A0ABD1MFN2"/>
<dbReference type="Proteomes" id="UP001603857">
    <property type="component" value="Unassembled WGS sequence"/>
</dbReference>
<evidence type="ECO:0000256" key="4">
    <source>
        <dbReference type="ARBA" id="ARBA00023136"/>
    </source>
</evidence>
<organism evidence="6 7">
    <name type="scientific">Flemingia macrophylla</name>
    <dbReference type="NCBI Taxonomy" id="520843"/>
    <lineage>
        <taxon>Eukaryota</taxon>
        <taxon>Viridiplantae</taxon>
        <taxon>Streptophyta</taxon>
        <taxon>Embryophyta</taxon>
        <taxon>Tracheophyta</taxon>
        <taxon>Spermatophyta</taxon>
        <taxon>Magnoliopsida</taxon>
        <taxon>eudicotyledons</taxon>
        <taxon>Gunneridae</taxon>
        <taxon>Pentapetalae</taxon>
        <taxon>rosids</taxon>
        <taxon>fabids</taxon>
        <taxon>Fabales</taxon>
        <taxon>Fabaceae</taxon>
        <taxon>Papilionoideae</taxon>
        <taxon>50 kb inversion clade</taxon>
        <taxon>NPAAA clade</taxon>
        <taxon>indigoferoid/millettioid clade</taxon>
        <taxon>Phaseoleae</taxon>
        <taxon>Flemingia</taxon>
    </lineage>
</organism>
<evidence type="ECO:0000256" key="5">
    <source>
        <dbReference type="SAM" id="MobiDB-lite"/>
    </source>
</evidence>
<dbReference type="PANTHER" id="PTHR12665">
    <property type="entry name" value="ORMDL PROTEINS"/>
    <property type="match status" value="1"/>
</dbReference>
<evidence type="ECO:0000256" key="2">
    <source>
        <dbReference type="ARBA" id="ARBA00022692"/>
    </source>
</evidence>
<evidence type="ECO:0000256" key="3">
    <source>
        <dbReference type="ARBA" id="ARBA00022989"/>
    </source>
</evidence>
<keyword evidence="7" id="KW-1185">Reference proteome</keyword>
<protein>
    <submittedName>
        <fullName evidence="6">Uncharacterized protein</fullName>
    </submittedName>
</protein>
<evidence type="ECO:0000313" key="7">
    <source>
        <dbReference type="Proteomes" id="UP001603857"/>
    </source>
</evidence>
<keyword evidence="4" id="KW-0472">Membrane</keyword>
<comment type="subcellular location">
    <subcellularLocation>
        <location evidence="1">Membrane</location>
        <topology evidence="1">Multi-pass membrane protein</topology>
    </subcellularLocation>
</comment>
<dbReference type="EMBL" id="JBGMDY010000005">
    <property type="protein sequence ID" value="KAL2334561.1"/>
    <property type="molecule type" value="Genomic_DNA"/>
</dbReference>
<sequence>MQKERLQKTNPFSGLYSHEHSPTRVTYHFFHWKKGTPFAENQGIYNRLTWWEQVDNGKQLTRNRKFLTVAPLAKDSSSVPNTPLEGRHSSKTSNP</sequence>
<proteinExistence type="predicted"/>
<feature type="region of interest" description="Disordered" evidence="5">
    <location>
        <begin position="73"/>
        <end position="95"/>
    </location>
</feature>
<dbReference type="Pfam" id="PF04061">
    <property type="entry name" value="ORMDL"/>
    <property type="match status" value="1"/>
</dbReference>
<reference evidence="6 7" key="1">
    <citation type="submission" date="2024-08" db="EMBL/GenBank/DDBJ databases">
        <title>Insights into the chromosomal genome structure of Flemingia macrophylla.</title>
        <authorList>
            <person name="Ding Y."/>
            <person name="Zhao Y."/>
            <person name="Bi W."/>
            <person name="Wu M."/>
            <person name="Zhao G."/>
            <person name="Gong Y."/>
            <person name="Li W."/>
            <person name="Zhang P."/>
        </authorList>
    </citation>
    <scope>NUCLEOTIDE SEQUENCE [LARGE SCALE GENOMIC DNA]</scope>
    <source>
        <strain evidence="6">DYQJB</strain>
        <tissue evidence="6">Leaf</tissue>
    </source>
</reference>
<name>A0ABD1MFN2_9FABA</name>
<evidence type="ECO:0000313" key="6">
    <source>
        <dbReference type="EMBL" id="KAL2334561.1"/>
    </source>
</evidence>
<evidence type="ECO:0000256" key="1">
    <source>
        <dbReference type="ARBA" id="ARBA00004141"/>
    </source>
</evidence>
<keyword evidence="2" id="KW-0812">Transmembrane</keyword>